<dbReference type="RefSeq" id="XP_014154843.1">
    <property type="nucleotide sequence ID" value="XM_014299368.1"/>
</dbReference>
<dbReference type="InterPro" id="IPR002347">
    <property type="entry name" value="SDR_fam"/>
</dbReference>
<dbReference type="GO" id="GO:0016491">
    <property type="term" value="F:oxidoreductase activity"/>
    <property type="evidence" value="ECO:0007669"/>
    <property type="project" value="UniProtKB-KW"/>
</dbReference>
<evidence type="ECO:0000256" key="3">
    <source>
        <dbReference type="SAM" id="Phobius"/>
    </source>
</evidence>
<name>A0A0L0FWK1_9EUKA</name>
<dbReference type="EMBL" id="KQ242087">
    <property type="protein sequence ID" value="KNC80941.1"/>
    <property type="molecule type" value="Genomic_DNA"/>
</dbReference>
<proteinExistence type="inferred from homology"/>
<keyword evidence="3" id="KW-1133">Transmembrane helix</keyword>
<dbReference type="OrthoDB" id="5307821at2759"/>
<keyword evidence="3" id="KW-0472">Membrane</keyword>
<keyword evidence="2" id="KW-0560">Oxidoreductase</keyword>
<dbReference type="STRING" id="667725.A0A0L0FWK1"/>
<dbReference type="Pfam" id="PF00106">
    <property type="entry name" value="adh_short"/>
    <property type="match status" value="1"/>
</dbReference>
<dbReference type="GeneID" id="25907210"/>
<organism evidence="4 5">
    <name type="scientific">Sphaeroforma arctica JP610</name>
    <dbReference type="NCBI Taxonomy" id="667725"/>
    <lineage>
        <taxon>Eukaryota</taxon>
        <taxon>Ichthyosporea</taxon>
        <taxon>Ichthyophonida</taxon>
        <taxon>Sphaeroforma</taxon>
    </lineage>
</organism>
<dbReference type="PANTHER" id="PTHR44196">
    <property type="entry name" value="DEHYDROGENASE/REDUCTASE SDR FAMILY MEMBER 7B"/>
    <property type="match status" value="1"/>
</dbReference>
<accession>A0A0L0FWK1</accession>
<evidence type="ECO:0000256" key="2">
    <source>
        <dbReference type="ARBA" id="ARBA00023002"/>
    </source>
</evidence>
<comment type="similarity">
    <text evidence="1">Belongs to the short-chain dehydrogenases/reductases (SDR) family.</text>
</comment>
<reference evidence="4 5" key="1">
    <citation type="submission" date="2011-02" db="EMBL/GenBank/DDBJ databases">
        <title>The Genome Sequence of Sphaeroforma arctica JP610.</title>
        <authorList>
            <consortium name="The Broad Institute Genome Sequencing Platform"/>
            <person name="Russ C."/>
            <person name="Cuomo C."/>
            <person name="Young S.K."/>
            <person name="Zeng Q."/>
            <person name="Gargeya S."/>
            <person name="Alvarado L."/>
            <person name="Berlin A."/>
            <person name="Chapman S.B."/>
            <person name="Chen Z."/>
            <person name="Freedman E."/>
            <person name="Gellesch M."/>
            <person name="Goldberg J."/>
            <person name="Griggs A."/>
            <person name="Gujja S."/>
            <person name="Heilman E."/>
            <person name="Heiman D."/>
            <person name="Howarth C."/>
            <person name="Mehta T."/>
            <person name="Neiman D."/>
            <person name="Pearson M."/>
            <person name="Roberts A."/>
            <person name="Saif S."/>
            <person name="Shea T."/>
            <person name="Shenoy N."/>
            <person name="Sisk P."/>
            <person name="Stolte C."/>
            <person name="Sykes S."/>
            <person name="White J."/>
            <person name="Yandava C."/>
            <person name="Burger G."/>
            <person name="Gray M.W."/>
            <person name="Holland P.W.H."/>
            <person name="King N."/>
            <person name="Lang F.B.F."/>
            <person name="Roger A.J."/>
            <person name="Ruiz-Trillo I."/>
            <person name="Haas B."/>
            <person name="Nusbaum C."/>
            <person name="Birren B."/>
        </authorList>
    </citation>
    <scope>NUCLEOTIDE SEQUENCE [LARGE SCALE GENOMIC DNA]</scope>
    <source>
        <strain evidence="4 5">JP610</strain>
    </source>
</reference>
<dbReference type="PANTHER" id="PTHR44196:SF1">
    <property type="entry name" value="DEHYDROGENASE_REDUCTASE SDR FAMILY MEMBER 7B"/>
    <property type="match status" value="1"/>
</dbReference>
<gene>
    <name evidence="4" type="ORF">SARC_06706</name>
</gene>
<dbReference type="Gene3D" id="3.40.50.720">
    <property type="entry name" value="NAD(P)-binding Rossmann-like Domain"/>
    <property type="match status" value="1"/>
</dbReference>
<dbReference type="Proteomes" id="UP000054560">
    <property type="component" value="Unassembled WGS sequence"/>
</dbReference>
<dbReference type="SUPFAM" id="SSF51735">
    <property type="entry name" value="NAD(P)-binding Rossmann-fold domains"/>
    <property type="match status" value="1"/>
</dbReference>
<dbReference type="AlphaFoldDB" id="A0A0L0FWK1"/>
<keyword evidence="3" id="KW-0812">Transmembrane</keyword>
<sequence>MPERALYNASKFALHGYFGSLRHELHDYGVHVSLICPGYVATNLSLNALTSDGSAHGMLDPTTAKGYPPEFVAKNVLYAIAQKRDLVILADVKVWIAYVLTILSPSMLFKVTHTKSFKK</sequence>
<keyword evidence="5" id="KW-1185">Reference proteome</keyword>
<dbReference type="eggNOG" id="KOG1205">
    <property type="taxonomic scope" value="Eukaryota"/>
</dbReference>
<dbReference type="PRINTS" id="PR00081">
    <property type="entry name" value="GDHRDH"/>
</dbReference>
<protein>
    <submittedName>
        <fullName evidence="4">Uncharacterized protein</fullName>
    </submittedName>
</protein>
<evidence type="ECO:0000313" key="4">
    <source>
        <dbReference type="EMBL" id="KNC80941.1"/>
    </source>
</evidence>
<dbReference type="InterPro" id="IPR036291">
    <property type="entry name" value="NAD(P)-bd_dom_sf"/>
</dbReference>
<dbReference type="GO" id="GO:0016020">
    <property type="term" value="C:membrane"/>
    <property type="evidence" value="ECO:0007669"/>
    <property type="project" value="TreeGrafter"/>
</dbReference>
<feature type="transmembrane region" description="Helical" evidence="3">
    <location>
        <begin position="92"/>
        <end position="109"/>
    </location>
</feature>
<evidence type="ECO:0000256" key="1">
    <source>
        <dbReference type="ARBA" id="ARBA00006484"/>
    </source>
</evidence>
<evidence type="ECO:0000313" key="5">
    <source>
        <dbReference type="Proteomes" id="UP000054560"/>
    </source>
</evidence>